<dbReference type="Proteomes" id="UP001341840">
    <property type="component" value="Unassembled WGS sequence"/>
</dbReference>
<evidence type="ECO:0000313" key="2">
    <source>
        <dbReference type="Proteomes" id="UP001341840"/>
    </source>
</evidence>
<protein>
    <submittedName>
        <fullName evidence="1">Uncharacterized protein</fullName>
    </submittedName>
</protein>
<name>A0ABU6YX05_9FABA</name>
<keyword evidence="2" id="KW-1185">Reference proteome</keyword>
<comment type="caution">
    <text evidence="1">The sequence shown here is derived from an EMBL/GenBank/DDBJ whole genome shotgun (WGS) entry which is preliminary data.</text>
</comment>
<proteinExistence type="predicted"/>
<gene>
    <name evidence="1" type="ORF">PIB30_090250</name>
</gene>
<sequence length="75" mass="8443">MLGSGIGRRIRDMENNGIANRRVRRSNCELTTRMLVPRGVGISMDLPQTLILFIREVGFGDPLEIRSMVFDAPLL</sequence>
<accession>A0ABU6YX05</accession>
<reference evidence="1 2" key="1">
    <citation type="journal article" date="2023" name="Plants (Basel)">
        <title>Bridging the Gap: Combining Genomics and Transcriptomics Approaches to Understand Stylosanthes scabra, an Orphan Legume from the Brazilian Caatinga.</title>
        <authorList>
            <person name="Ferreira-Neto J.R.C."/>
            <person name="da Silva M.D."/>
            <person name="Binneck E."/>
            <person name="de Melo N.F."/>
            <person name="da Silva R.H."/>
            <person name="de Melo A.L.T.M."/>
            <person name="Pandolfi V."/>
            <person name="Bustamante F.O."/>
            <person name="Brasileiro-Vidal A.C."/>
            <person name="Benko-Iseppon A.M."/>
        </authorList>
    </citation>
    <scope>NUCLEOTIDE SEQUENCE [LARGE SCALE GENOMIC DNA]</scope>
    <source>
        <tissue evidence="1">Leaves</tissue>
    </source>
</reference>
<evidence type="ECO:0000313" key="1">
    <source>
        <dbReference type="EMBL" id="MED6213128.1"/>
    </source>
</evidence>
<dbReference type="EMBL" id="JASCZI010243387">
    <property type="protein sequence ID" value="MED6213128.1"/>
    <property type="molecule type" value="Genomic_DNA"/>
</dbReference>
<organism evidence="1 2">
    <name type="scientific">Stylosanthes scabra</name>
    <dbReference type="NCBI Taxonomy" id="79078"/>
    <lineage>
        <taxon>Eukaryota</taxon>
        <taxon>Viridiplantae</taxon>
        <taxon>Streptophyta</taxon>
        <taxon>Embryophyta</taxon>
        <taxon>Tracheophyta</taxon>
        <taxon>Spermatophyta</taxon>
        <taxon>Magnoliopsida</taxon>
        <taxon>eudicotyledons</taxon>
        <taxon>Gunneridae</taxon>
        <taxon>Pentapetalae</taxon>
        <taxon>rosids</taxon>
        <taxon>fabids</taxon>
        <taxon>Fabales</taxon>
        <taxon>Fabaceae</taxon>
        <taxon>Papilionoideae</taxon>
        <taxon>50 kb inversion clade</taxon>
        <taxon>dalbergioids sensu lato</taxon>
        <taxon>Dalbergieae</taxon>
        <taxon>Pterocarpus clade</taxon>
        <taxon>Stylosanthes</taxon>
    </lineage>
</organism>